<evidence type="ECO:0000256" key="1">
    <source>
        <dbReference type="ARBA" id="ARBA00004370"/>
    </source>
</evidence>
<feature type="transmembrane region" description="Helical" evidence="6">
    <location>
        <begin position="46"/>
        <end position="75"/>
    </location>
</feature>
<keyword evidence="4 6" id="KW-1133">Transmembrane helix</keyword>
<comment type="similarity">
    <text evidence="2">Belongs to the Asterix family.</text>
</comment>
<comment type="caution">
    <text evidence="7">The sequence shown here is derived from an EMBL/GenBank/DDBJ whole genome shotgun (WGS) entry which is preliminary data.</text>
</comment>
<evidence type="ECO:0000256" key="4">
    <source>
        <dbReference type="ARBA" id="ARBA00022989"/>
    </source>
</evidence>
<dbReference type="GO" id="GO:0005789">
    <property type="term" value="C:endoplasmic reticulum membrane"/>
    <property type="evidence" value="ECO:0007669"/>
    <property type="project" value="InterPro"/>
</dbReference>
<dbReference type="Pfam" id="PF03669">
    <property type="entry name" value="ASTER"/>
    <property type="match status" value="1"/>
</dbReference>
<name>A0A816P212_9BILA</name>
<evidence type="ECO:0000256" key="6">
    <source>
        <dbReference type="SAM" id="Phobius"/>
    </source>
</evidence>
<dbReference type="PANTHER" id="PTHR13193">
    <property type="entry name" value="CGI-140"/>
    <property type="match status" value="1"/>
</dbReference>
<keyword evidence="5 6" id="KW-0472">Membrane</keyword>
<keyword evidence="3 6" id="KW-0812">Transmembrane</keyword>
<gene>
    <name evidence="7" type="ORF">XDN619_LOCUS7084</name>
</gene>
<dbReference type="GO" id="GO:0045048">
    <property type="term" value="P:protein insertion into ER membrane"/>
    <property type="evidence" value="ECO:0007669"/>
    <property type="project" value="InterPro"/>
</dbReference>
<dbReference type="AlphaFoldDB" id="A0A816P212"/>
<accession>A0A816P212</accession>
<comment type="subcellular location">
    <subcellularLocation>
        <location evidence="1">Membrane</location>
    </subcellularLocation>
</comment>
<evidence type="ECO:0008006" key="9">
    <source>
        <dbReference type="Google" id="ProtNLM"/>
    </source>
</evidence>
<sequence>MQKYTNLIRNLESSNTMDNRRSNRVHRFQPKFISLVDDGLSDYMNLIGMLCSMCALMLKIKFCGWIALFSAIVGFANSRVSEDGKQVFSSFMLSASAIVITYMQNPAPMKIPYFE</sequence>
<dbReference type="Proteomes" id="UP000663887">
    <property type="component" value="Unassembled WGS sequence"/>
</dbReference>
<protein>
    <recommendedName>
        <fullName evidence="9">Protein Asterix</fullName>
    </recommendedName>
</protein>
<reference evidence="7" key="1">
    <citation type="submission" date="2021-02" db="EMBL/GenBank/DDBJ databases">
        <authorList>
            <person name="Nowell W R."/>
        </authorList>
    </citation>
    <scope>NUCLEOTIDE SEQUENCE</scope>
</reference>
<evidence type="ECO:0000256" key="2">
    <source>
        <dbReference type="ARBA" id="ARBA00009066"/>
    </source>
</evidence>
<evidence type="ECO:0000256" key="3">
    <source>
        <dbReference type="ARBA" id="ARBA00022692"/>
    </source>
</evidence>
<feature type="transmembrane region" description="Helical" evidence="6">
    <location>
        <begin position="87"/>
        <end position="105"/>
    </location>
</feature>
<organism evidence="7 8">
    <name type="scientific">Rotaria magnacalcarata</name>
    <dbReference type="NCBI Taxonomy" id="392030"/>
    <lineage>
        <taxon>Eukaryota</taxon>
        <taxon>Metazoa</taxon>
        <taxon>Spiralia</taxon>
        <taxon>Gnathifera</taxon>
        <taxon>Rotifera</taxon>
        <taxon>Eurotatoria</taxon>
        <taxon>Bdelloidea</taxon>
        <taxon>Philodinida</taxon>
        <taxon>Philodinidae</taxon>
        <taxon>Rotaria</taxon>
    </lineage>
</organism>
<dbReference type="GO" id="GO:0044183">
    <property type="term" value="F:protein folding chaperone"/>
    <property type="evidence" value="ECO:0007669"/>
    <property type="project" value="InterPro"/>
</dbReference>
<evidence type="ECO:0000256" key="5">
    <source>
        <dbReference type="ARBA" id="ARBA00023136"/>
    </source>
</evidence>
<dbReference type="PANTHER" id="PTHR13193:SF0">
    <property type="entry name" value="PAT COMPLEX SUBUNIT ASTERIX"/>
    <property type="match status" value="1"/>
</dbReference>
<evidence type="ECO:0000313" key="7">
    <source>
        <dbReference type="EMBL" id="CAF2043059.1"/>
    </source>
</evidence>
<dbReference type="InterPro" id="IPR005351">
    <property type="entry name" value="ASTER"/>
</dbReference>
<evidence type="ECO:0000313" key="8">
    <source>
        <dbReference type="Proteomes" id="UP000663887"/>
    </source>
</evidence>
<dbReference type="EMBL" id="CAJNRG010002071">
    <property type="protein sequence ID" value="CAF2043059.1"/>
    <property type="molecule type" value="Genomic_DNA"/>
</dbReference>
<proteinExistence type="inferred from homology"/>